<keyword evidence="2" id="KW-1185">Reference proteome</keyword>
<proteinExistence type="predicted"/>
<protein>
    <submittedName>
        <fullName evidence="1">Uncharacterized protein</fullName>
    </submittedName>
</protein>
<accession>A0A1M7M730</accession>
<name>A0A1M7M730_9BACT</name>
<dbReference type="STRING" id="388280.SAMN04488057_104136"/>
<dbReference type="AlphaFoldDB" id="A0A1M7M730"/>
<organism evidence="1 2">
    <name type="scientific">Cyclobacterium lianum</name>
    <dbReference type="NCBI Taxonomy" id="388280"/>
    <lineage>
        <taxon>Bacteria</taxon>
        <taxon>Pseudomonadati</taxon>
        <taxon>Bacteroidota</taxon>
        <taxon>Cytophagia</taxon>
        <taxon>Cytophagales</taxon>
        <taxon>Cyclobacteriaceae</taxon>
        <taxon>Cyclobacterium</taxon>
    </lineage>
</organism>
<gene>
    <name evidence="1" type="ORF">SAMN04488057_104136</name>
</gene>
<sequence>MSNQTKLLDDILYQELRPWLGKNSLDQKYASKLSSVKEASTDFQFKYEISFHRPFDHKTKYYSKLILNNVKSECVRLVELIKEDNNENLIKYWLEDTLNKRIKTRLKDLGKLIKEKDYALTYIDPKKTSFELDQTHKANTFIVQLLKLAYMQLYLEIQNAFSTWIDDQFILEDFYSQLLLEPIPDNHFLKPVQVIEVESKPVPAAKTESTATVNSFHSFTYKQLPTNPDKLTDLWDSLKLNHFISKSTTLLNFKKVFSGGEIKTPIEWTGNISELFYFIKLIYSEYKLVDDLKQKQWEVTCLCFVDTDGNSFDRSKFRSLKRPNLTGDKIEKAVSHLI</sequence>
<dbReference type="EMBL" id="FRCY01000004">
    <property type="protein sequence ID" value="SHM86473.1"/>
    <property type="molecule type" value="Genomic_DNA"/>
</dbReference>
<evidence type="ECO:0000313" key="1">
    <source>
        <dbReference type="EMBL" id="SHM86473.1"/>
    </source>
</evidence>
<dbReference type="Proteomes" id="UP000184513">
    <property type="component" value="Unassembled WGS sequence"/>
</dbReference>
<evidence type="ECO:0000313" key="2">
    <source>
        <dbReference type="Proteomes" id="UP000184513"/>
    </source>
</evidence>
<reference evidence="1 2" key="1">
    <citation type="submission" date="2016-11" db="EMBL/GenBank/DDBJ databases">
        <authorList>
            <person name="Jaros S."/>
            <person name="Januszkiewicz K."/>
            <person name="Wedrychowicz H."/>
        </authorList>
    </citation>
    <scope>NUCLEOTIDE SEQUENCE [LARGE SCALE GENOMIC DNA]</scope>
    <source>
        <strain evidence="1 2">CGMCC 1.6102</strain>
    </source>
</reference>